<evidence type="ECO:0000256" key="2">
    <source>
        <dbReference type="ARBA" id="ARBA00022475"/>
    </source>
</evidence>
<dbReference type="RefSeq" id="WP_125556897.1">
    <property type="nucleotide sequence ID" value="NZ_RBVX01000015.1"/>
</dbReference>
<evidence type="ECO:0000256" key="1">
    <source>
        <dbReference type="ARBA" id="ARBA00004651"/>
    </source>
</evidence>
<feature type="transmembrane region" description="Helical" evidence="6">
    <location>
        <begin position="427"/>
        <end position="446"/>
    </location>
</feature>
<dbReference type="Pfam" id="PF03606">
    <property type="entry name" value="DcuC"/>
    <property type="match status" value="1"/>
</dbReference>
<proteinExistence type="predicted"/>
<keyword evidence="3 6" id="KW-0812">Transmembrane</keyword>
<evidence type="ECO:0000256" key="5">
    <source>
        <dbReference type="ARBA" id="ARBA00023136"/>
    </source>
</evidence>
<accession>A0A3R9P861</accession>
<feature type="transmembrane region" description="Helical" evidence="6">
    <location>
        <begin position="173"/>
        <end position="192"/>
    </location>
</feature>
<reference evidence="7 8" key="1">
    <citation type="submission" date="2018-10" db="EMBL/GenBank/DDBJ databases">
        <title>Draft genome sequence of Bacillus salarius IM0101, isolated from a hypersaline soil in Inner Mongolia, China.</title>
        <authorList>
            <person name="Yamprayoonswat W."/>
            <person name="Boonvisut S."/>
            <person name="Jumpathong W."/>
            <person name="Sittihan S."/>
            <person name="Ruangsuj P."/>
            <person name="Wanthongcharoen S."/>
            <person name="Thongpramul N."/>
            <person name="Pimmason S."/>
            <person name="Yu B."/>
            <person name="Yasawong M."/>
        </authorList>
    </citation>
    <scope>NUCLEOTIDE SEQUENCE [LARGE SCALE GENOMIC DNA]</scope>
    <source>
        <strain evidence="7 8">IM0101</strain>
    </source>
</reference>
<keyword evidence="5 6" id="KW-0472">Membrane</keyword>
<dbReference type="EMBL" id="RBVX01000015">
    <property type="protein sequence ID" value="RSL32425.1"/>
    <property type="molecule type" value="Genomic_DNA"/>
</dbReference>
<feature type="transmembrane region" description="Helical" evidence="6">
    <location>
        <begin position="126"/>
        <end position="145"/>
    </location>
</feature>
<dbReference type="OrthoDB" id="255482at2"/>
<keyword evidence="8" id="KW-1185">Reference proteome</keyword>
<keyword evidence="2" id="KW-1003">Cell membrane</keyword>
<dbReference type="AlphaFoldDB" id="A0A3R9P861"/>
<feature type="transmembrane region" description="Helical" evidence="6">
    <location>
        <begin position="452"/>
        <end position="474"/>
    </location>
</feature>
<name>A0A3R9P861_9BACI</name>
<evidence type="ECO:0000256" key="6">
    <source>
        <dbReference type="SAM" id="Phobius"/>
    </source>
</evidence>
<feature type="transmembrane region" description="Helical" evidence="6">
    <location>
        <begin position="293"/>
        <end position="313"/>
    </location>
</feature>
<gene>
    <name evidence="7" type="ORF">D7Z54_16180</name>
</gene>
<evidence type="ECO:0000256" key="4">
    <source>
        <dbReference type="ARBA" id="ARBA00022989"/>
    </source>
</evidence>
<keyword evidence="4 6" id="KW-1133">Transmembrane helix</keyword>
<feature type="transmembrane region" description="Helical" evidence="6">
    <location>
        <begin position="270"/>
        <end position="287"/>
    </location>
</feature>
<feature type="transmembrane region" description="Helical" evidence="6">
    <location>
        <begin position="85"/>
        <end position="105"/>
    </location>
</feature>
<protein>
    <submittedName>
        <fullName evidence="7">YfcC family protein</fullName>
    </submittedName>
</protein>
<comment type="subcellular location">
    <subcellularLocation>
        <location evidence="1">Cell membrane</location>
        <topology evidence="1">Multi-pass membrane protein</topology>
    </subcellularLocation>
</comment>
<sequence>MSAEKQHVPTPENNKKKKFEIPHIYVILFVFIVMAAIATYFVPAGTFDEVSGPDGRTAIDPDSYQRVASDPTGVTDFMLAIPQGLVDAAEVVSFTFIIGGMFMVLRKTGIIEIAVDRLTRKFKNKSVAVIPILMILFAMVCSLIGTQELSLVYVPVILPLLIALNYDSMTAAGVALIATTAGFTTGVLNPINTGLGQQIAGIPVYTGIGLRGALFIIVIVTGIVWVVRYAKRVQNNPELSLTYEEDHEKRKLYHSTEKTVKPTISSRQKIASVVTVVFFGILVYGVLNQGWFMMEMSGLFIVMGIVVGLIAGLNTTQICEGFNQGFRDVLVGAIIVGVARAVAVVMEEGQIMDTIVNGLGQTVGEIPALFSATGMFVVQLLFNFLVPSGSGQALVTMPIMAPLSDIIGVTRQTSVLAYQLGDGLGNILFPTSGYFMATLALAGVPWHKWVRFYFPLFLIWIAIAFVFLIIAQAIQWTG</sequence>
<dbReference type="PANTHER" id="PTHR43652:SF2">
    <property type="entry name" value="BASIC AMINO ACID ANTIPORTER YFCC-RELATED"/>
    <property type="match status" value="1"/>
</dbReference>
<feature type="transmembrane region" description="Helical" evidence="6">
    <location>
        <begin position="151"/>
        <end position="166"/>
    </location>
</feature>
<evidence type="ECO:0000256" key="3">
    <source>
        <dbReference type="ARBA" id="ARBA00022692"/>
    </source>
</evidence>
<evidence type="ECO:0000313" key="7">
    <source>
        <dbReference type="EMBL" id="RSL32425.1"/>
    </source>
</evidence>
<organism evidence="7 8">
    <name type="scientific">Salibacterium salarium</name>
    <dbReference type="NCBI Taxonomy" id="284579"/>
    <lineage>
        <taxon>Bacteria</taxon>
        <taxon>Bacillati</taxon>
        <taxon>Bacillota</taxon>
        <taxon>Bacilli</taxon>
        <taxon>Bacillales</taxon>
        <taxon>Bacillaceae</taxon>
    </lineage>
</organism>
<dbReference type="InterPro" id="IPR051679">
    <property type="entry name" value="DASS-Related_Transporters"/>
</dbReference>
<dbReference type="PANTHER" id="PTHR43652">
    <property type="entry name" value="BASIC AMINO ACID ANTIPORTER YFCC-RELATED"/>
    <property type="match status" value="1"/>
</dbReference>
<dbReference type="InterPro" id="IPR018385">
    <property type="entry name" value="C4_dicarb_anaerob_car-like"/>
</dbReference>
<feature type="transmembrane region" description="Helical" evidence="6">
    <location>
        <begin position="204"/>
        <end position="227"/>
    </location>
</feature>
<evidence type="ECO:0000313" key="8">
    <source>
        <dbReference type="Proteomes" id="UP000275076"/>
    </source>
</evidence>
<comment type="caution">
    <text evidence="7">The sequence shown here is derived from an EMBL/GenBank/DDBJ whole genome shotgun (WGS) entry which is preliminary data.</text>
</comment>
<dbReference type="Proteomes" id="UP000275076">
    <property type="component" value="Unassembled WGS sequence"/>
</dbReference>
<dbReference type="GO" id="GO:0005886">
    <property type="term" value="C:plasma membrane"/>
    <property type="evidence" value="ECO:0007669"/>
    <property type="project" value="UniProtKB-SubCell"/>
</dbReference>
<feature type="transmembrane region" description="Helical" evidence="6">
    <location>
        <begin position="21"/>
        <end position="42"/>
    </location>
</feature>